<sequence length="23" mass="2647">MLSPEDTTSGFPREFISHRGRLL</sequence>
<evidence type="ECO:0000313" key="2">
    <source>
        <dbReference type="EMBL" id="JAH61442.1"/>
    </source>
</evidence>
<dbReference type="EMBL" id="GBXM01047135">
    <property type="protein sequence ID" value="JAH61442.1"/>
    <property type="molecule type" value="Transcribed_RNA"/>
</dbReference>
<name>A0A0E9U6T8_ANGAN</name>
<accession>A0A0E9U6T8</accession>
<feature type="compositionally biased region" description="Polar residues" evidence="1">
    <location>
        <begin position="1"/>
        <end position="10"/>
    </location>
</feature>
<protein>
    <submittedName>
        <fullName evidence="2">Uncharacterized protein</fullName>
    </submittedName>
</protein>
<reference evidence="2" key="2">
    <citation type="journal article" date="2015" name="Fish Shellfish Immunol.">
        <title>Early steps in the European eel (Anguilla anguilla)-Vibrio vulnificus interaction in the gills: Role of the RtxA13 toxin.</title>
        <authorList>
            <person name="Callol A."/>
            <person name="Pajuelo D."/>
            <person name="Ebbesson L."/>
            <person name="Teles M."/>
            <person name="MacKenzie S."/>
            <person name="Amaro C."/>
        </authorList>
    </citation>
    <scope>NUCLEOTIDE SEQUENCE</scope>
</reference>
<feature type="region of interest" description="Disordered" evidence="1">
    <location>
        <begin position="1"/>
        <end position="23"/>
    </location>
</feature>
<organism evidence="2">
    <name type="scientific">Anguilla anguilla</name>
    <name type="common">European freshwater eel</name>
    <name type="synonym">Muraena anguilla</name>
    <dbReference type="NCBI Taxonomy" id="7936"/>
    <lineage>
        <taxon>Eukaryota</taxon>
        <taxon>Metazoa</taxon>
        <taxon>Chordata</taxon>
        <taxon>Craniata</taxon>
        <taxon>Vertebrata</taxon>
        <taxon>Euteleostomi</taxon>
        <taxon>Actinopterygii</taxon>
        <taxon>Neopterygii</taxon>
        <taxon>Teleostei</taxon>
        <taxon>Anguilliformes</taxon>
        <taxon>Anguillidae</taxon>
        <taxon>Anguilla</taxon>
    </lineage>
</organism>
<reference evidence="2" key="1">
    <citation type="submission" date="2014-11" db="EMBL/GenBank/DDBJ databases">
        <authorList>
            <person name="Amaro Gonzalez C."/>
        </authorList>
    </citation>
    <scope>NUCLEOTIDE SEQUENCE</scope>
</reference>
<dbReference type="AlphaFoldDB" id="A0A0E9U6T8"/>
<evidence type="ECO:0000256" key="1">
    <source>
        <dbReference type="SAM" id="MobiDB-lite"/>
    </source>
</evidence>
<proteinExistence type="predicted"/>